<protein>
    <submittedName>
        <fullName evidence="1">Putative hydrolase of the HAD superfamily</fullName>
    </submittedName>
</protein>
<proteinExistence type="predicted"/>
<comment type="caution">
    <text evidence="1">The sequence shown here is derived from an EMBL/GenBank/DDBJ whole genome shotgun (WGS) entry which is preliminary data.</text>
</comment>
<evidence type="ECO:0000313" key="2">
    <source>
        <dbReference type="Proteomes" id="UP000320806"/>
    </source>
</evidence>
<dbReference type="InterPro" id="IPR006439">
    <property type="entry name" value="HAD-SF_hydro_IA"/>
</dbReference>
<dbReference type="GO" id="GO:0016787">
    <property type="term" value="F:hydrolase activity"/>
    <property type="evidence" value="ECO:0007669"/>
    <property type="project" value="UniProtKB-KW"/>
</dbReference>
<reference evidence="1 2" key="1">
    <citation type="submission" date="2019-06" db="EMBL/GenBank/DDBJ databases">
        <title>Sequencing the genomes of 1000 actinobacteria strains.</title>
        <authorList>
            <person name="Klenk H.-P."/>
        </authorList>
    </citation>
    <scope>NUCLEOTIDE SEQUENCE [LARGE SCALE GENOMIC DNA]</scope>
    <source>
        <strain evidence="1 2">DSM 19828</strain>
    </source>
</reference>
<dbReference type="InterPro" id="IPR036412">
    <property type="entry name" value="HAD-like_sf"/>
</dbReference>
<gene>
    <name evidence="1" type="ORF">FB459_2560</name>
</gene>
<dbReference type="InterPro" id="IPR023214">
    <property type="entry name" value="HAD_sf"/>
</dbReference>
<dbReference type="PANTHER" id="PTHR43611">
    <property type="entry name" value="ALPHA-D-GLUCOSE 1-PHOSPHATE PHOSPHATASE"/>
    <property type="match status" value="1"/>
</dbReference>
<evidence type="ECO:0000313" key="1">
    <source>
        <dbReference type="EMBL" id="TQJ15042.1"/>
    </source>
</evidence>
<dbReference type="SFLD" id="SFLDS00003">
    <property type="entry name" value="Haloacid_Dehalogenase"/>
    <property type="match status" value="1"/>
</dbReference>
<dbReference type="EMBL" id="VFMO01000001">
    <property type="protein sequence ID" value="TQJ15042.1"/>
    <property type="molecule type" value="Genomic_DNA"/>
</dbReference>
<dbReference type="SUPFAM" id="SSF56784">
    <property type="entry name" value="HAD-like"/>
    <property type="match status" value="1"/>
</dbReference>
<keyword evidence="1" id="KW-0378">Hydrolase</keyword>
<dbReference type="Pfam" id="PF00702">
    <property type="entry name" value="Hydrolase"/>
    <property type="match status" value="1"/>
</dbReference>
<sequence length="200" mass="22217">MAIKAILWDCDGVLQHPAHDWDDALSRLGGAEFTAALFEAEHAALRGERSLRDVVADLVDLHPVAVSVEDVLALWSLFEADEPAWQVVDDARAAGVRCVLATNQQDIRVELMRHERKYDDRVDGAYYSSEIGHMKPSREFFEAILADLDIEAQEALFVDDVLSNIESARSLGIVAVHHDPASGAAELRREVAEHIPDLRQ</sequence>
<dbReference type="SFLD" id="SFLDG01129">
    <property type="entry name" value="C1.5:_HAD__Beta-PGM__Phosphata"/>
    <property type="match status" value="1"/>
</dbReference>
<dbReference type="PANTHER" id="PTHR43611:SF3">
    <property type="entry name" value="FLAVIN MONONUCLEOTIDE HYDROLASE 1, CHLOROPLATIC"/>
    <property type="match status" value="1"/>
</dbReference>
<organism evidence="1 2">
    <name type="scientific">Yimella lutea</name>
    <dbReference type="NCBI Taxonomy" id="587872"/>
    <lineage>
        <taxon>Bacteria</taxon>
        <taxon>Bacillati</taxon>
        <taxon>Actinomycetota</taxon>
        <taxon>Actinomycetes</taxon>
        <taxon>Micrococcales</taxon>
        <taxon>Dermacoccaceae</taxon>
        <taxon>Yimella</taxon>
    </lineage>
</organism>
<keyword evidence="2" id="KW-1185">Reference proteome</keyword>
<dbReference type="Gene3D" id="3.40.50.1000">
    <property type="entry name" value="HAD superfamily/HAD-like"/>
    <property type="match status" value="1"/>
</dbReference>
<name>A0A542EI76_9MICO</name>
<dbReference type="AlphaFoldDB" id="A0A542EI76"/>
<dbReference type="NCBIfam" id="TIGR01509">
    <property type="entry name" value="HAD-SF-IA-v3"/>
    <property type="match status" value="1"/>
</dbReference>
<dbReference type="Proteomes" id="UP000320806">
    <property type="component" value="Unassembled WGS sequence"/>
</dbReference>
<dbReference type="OrthoDB" id="9797415at2"/>
<accession>A0A542EI76</accession>
<dbReference type="RefSeq" id="WP_141928737.1">
    <property type="nucleotide sequence ID" value="NZ_BAABCI010000006.1"/>
</dbReference>